<evidence type="ECO:0000256" key="1">
    <source>
        <dbReference type="ARBA" id="ARBA00022837"/>
    </source>
</evidence>
<accession>A0AAD2D5M2</accession>
<proteinExistence type="predicted"/>
<dbReference type="InterPro" id="IPR018247">
    <property type="entry name" value="EF_Hand_1_Ca_BS"/>
</dbReference>
<evidence type="ECO:0000313" key="3">
    <source>
        <dbReference type="EMBL" id="CAI2382084.1"/>
    </source>
</evidence>
<gene>
    <name evidence="3" type="ORF">ECRASSUSDP1_LOCUS23551</name>
</gene>
<dbReference type="SMART" id="SM00054">
    <property type="entry name" value="EFh"/>
    <property type="match status" value="2"/>
</dbReference>
<dbReference type="InterPro" id="IPR002048">
    <property type="entry name" value="EF_hand_dom"/>
</dbReference>
<evidence type="ECO:0000259" key="2">
    <source>
        <dbReference type="PROSITE" id="PS50222"/>
    </source>
</evidence>
<dbReference type="PROSITE" id="PS50222">
    <property type="entry name" value="EF_HAND_2"/>
    <property type="match status" value="1"/>
</dbReference>
<dbReference type="PROSITE" id="PS00018">
    <property type="entry name" value="EF_HAND_1"/>
    <property type="match status" value="1"/>
</dbReference>
<reference evidence="3" key="1">
    <citation type="submission" date="2023-07" db="EMBL/GenBank/DDBJ databases">
        <authorList>
            <consortium name="AG Swart"/>
            <person name="Singh M."/>
            <person name="Singh A."/>
            <person name="Seah K."/>
            <person name="Emmerich C."/>
        </authorList>
    </citation>
    <scope>NUCLEOTIDE SEQUENCE</scope>
    <source>
        <strain evidence="3">DP1</strain>
    </source>
</reference>
<organism evidence="3 4">
    <name type="scientific">Euplotes crassus</name>
    <dbReference type="NCBI Taxonomy" id="5936"/>
    <lineage>
        <taxon>Eukaryota</taxon>
        <taxon>Sar</taxon>
        <taxon>Alveolata</taxon>
        <taxon>Ciliophora</taxon>
        <taxon>Intramacronucleata</taxon>
        <taxon>Spirotrichea</taxon>
        <taxon>Hypotrichia</taxon>
        <taxon>Euplotida</taxon>
        <taxon>Euplotidae</taxon>
        <taxon>Moneuplotes</taxon>
    </lineage>
</organism>
<dbReference type="Proteomes" id="UP001295684">
    <property type="component" value="Unassembled WGS sequence"/>
</dbReference>
<name>A0AAD2D5M2_EUPCR</name>
<protein>
    <recommendedName>
        <fullName evidence="2">EF-hand domain-containing protein</fullName>
    </recommendedName>
</protein>
<dbReference type="SUPFAM" id="SSF47473">
    <property type="entry name" value="EF-hand"/>
    <property type="match status" value="1"/>
</dbReference>
<dbReference type="Gene3D" id="1.10.238.10">
    <property type="entry name" value="EF-hand"/>
    <property type="match status" value="1"/>
</dbReference>
<keyword evidence="4" id="KW-1185">Reference proteome</keyword>
<dbReference type="InterPro" id="IPR011992">
    <property type="entry name" value="EF-hand-dom_pair"/>
</dbReference>
<feature type="domain" description="EF-hand" evidence="2">
    <location>
        <begin position="74"/>
        <end position="109"/>
    </location>
</feature>
<dbReference type="AlphaFoldDB" id="A0AAD2D5M2"/>
<sequence>MSIIKFKDLSDAAPEILAEGIEVIAKKLEEENLQAKAQEIIERYDIHGDKSLQRSELIRFLYDVFDSEAFDVEVDDELVSKLIDECDLDGNGKLEKEDVVELSRKILTAMRDEFEKCLKEKE</sequence>
<dbReference type="GO" id="GO:0005509">
    <property type="term" value="F:calcium ion binding"/>
    <property type="evidence" value="ECO:0007669"/>
    <property type="project" value="InterPro"/>
</dbReference>
<keyword evidence="1" id="KW-0106">Calcium</keyword>
<comment type="caution">
    <text evidence="3">The sequence shown here is derived from an EMBL/GenBank/DDBJ whole genome shotgun (WGS) entry which is preliminary data.</text>
</comment>
<evidence type="ECO:0000313" key="4">
    <source>
        <dbReference type="Proteomes" id="UP001295684"/>
    </source>
</evidence>
<dbReference type="EMBL" id="CAMPGE010024229">
    <property type="protein sequence ID" value="CAI2382084.1"/>
    <property type="molecule type" value="Genomic_DNA"/>
</dbReference>